<organism evidence="3 4">
    <name type="scientific">Sessilibacter corallicola</name>
    <dbReference type="NCBI Taxonomy" id="2904075"/>
    <lineage>
        <taxon>Bacteria</taxon>
        <taxon>Pseudomonadati</taxon>
        <taxon>Pseudomonadota</taxon>
        <taxon>Gammaproteobacteria</taxon>
        <taxon>Cellvibrionales</taxon>
        <taxon>Cellvibrionaceae</taxon>
        <taxon>Sessilibacter</taxon>
    </lineage>
</organism>
<dbReference type="Pfam" id="PF08964">
    <property type="entry name" value="Crystall_3"/>
    <property type="match status" value="1"/>
</dbReference>
<protein>
    <recommendedName>
        <fullName evidence="5">Calcium-mediated lectin domain-containing protein</fullName>
    </recommendedName>
</protein>
<dbReference type="PANTHER" id="PTHR38083">
    <property type="entry name" value="CALCIUM-DEPENDENT CELL ADHESION MOLECULE 1-RELATED"/>
    <property type="match status" value="1"/>
</dbReference>
<dbReference type="InterPro" id="IPR029283">
    <property type="entry name" value="Membrane-bd"/>
</dbReference>
<evidence type="ECO:0008006" key="5">
    <source>
        <dbReference type="Google" id="ProtNLM"/>
    </source>
</evidence>
<dbReference type="EMBL" id="BAABWN010000002">
    <property type="protein sequence ID" value="GAA6166800.1"/>
    <property type="molecule type" value="Genomic_DNA"/>
</dbReference>
<gene>
    <name evidence="3" type="ORF">NBRC116591_06100</name>
</gene>
<dbReference type="InterPro" id="IPR052885">
    <property type="entry name" value="Dictyostelium_CAD"/>
</dbReference>
<dbReference type="InterPro" id="IPR015059">
    <property type="entry name" value="Ca_cell_adhesion_N_dom"/>
</dbReference>
<dbReference type="PANTHER" id="PTHR38083:SF1">
    <property type="entry name" value="CALCIUM-DEPENDENT CELL ADHESION MOLECULE 1-RELATED"/>
    <property type="match status" value="1"/>
</dbReference>
<dbReference type="InterPro" id="IPR011024">
    <property type="entry name" value="G_crystallin-like"/>
</dbReference>
<dbReference type="Gene3D" id="2.60.40.1720">
    <property type="entry name" value="Calcium-dependent cell adhesion molecule-1"/>
    <property type="match status" value="1"/>
</dbReference>
<evidence type="ECO:0000259" key="1">
    <source>
        <dbReference type="Pfam" id="PF08964"/>
    </source>
</evidence>
<evidence type="ECO:0000259" key="2">
    <source>
        <dbReference type="Pfam" id="PF14564"/>
    </source>
</evidence>
<dbReference type="SUPFAM" id="SSF49695">
    <property type="entry name" value="gamma-Crystallin-like"/>
    <property type="match status" value="1"/>
</dbReference>
<sequence length="212" mass="23241">MSSSKNTAPGTATFFTQTNYEGDNLNFSAADGVIDLQNSNSEYYPYNDKFDSVELGENTKVYLWQHGGFAGKSQVLEQSDPDITDIGGLSVLQVTSVNTNGIYVRFRNDIPDGGSDKPYALDIKVSEDIGNTNISEGTEEYYLVGVIGDEYVEHVAQVSVRGKSGVYCANGSCYFKDDNGDVICEKHDDFPTNMDVVEGENGYFTFILKSES</sequence>
<reference evidence="3 4" key="1">
    <citation type="submission" date="2024-04" db="EMBL/GenBank/DDBJ databases">
        <title>Draft genome sequence of Sessilibacter corallicola NBRC 116591.</title>
        <authorList>
            <person name="Miyakawa T."/>
            <person name="Kusuya Y."/>
            <person name="Miura T."/>
        </authorList>
    </citation>
    <scope>NUCLEOTIDE SEQUENCE [LARGE SCALE GENOMIC DNA]</scope>
    <source>
        <strain evidence="3 4">KU-00831-HH</strain>
    </source>
</reference>
<accession>A0ABQ0A5F1</accession>
<evidence type="ECO:0000313" key="3">
    <source>
        <dbReference type="EMBL" id="GAA6166800.1"/>
    </source>
</evidence>
<dbReference type="Gene3D" id="2.60.20.10">
    <property type="entry name" value="Crystallins"/>
    <property type="match status" value="1"/>
</dbReference>
<comment type="caution">
    <text evidence="3">The sequence shown here is derived from an EMBL/GenBank/DDBJ whole genome shotgun (WGS) entry which is preliminary data.</text>
</comment>
<feature type="domain" description="Calcium-dependent cell adhesion molecule N-terminal" evidence="1">
    <location>
        <begin position="11"/>
        <end position="95"/>
    </location>
</feature>
<dbReference type="InterPro" id="IPR038423">
    <property type="entry name" value="CAD_C_sf"/>
</dbReference>
<dbReference type="RefSeq" id="WP_353301642.1">
    <property type="nucleotide sequence ID" value="NZ_BAABWN010000002.1"/>
</dbReference>
<proteinExistence type="predicted"/>
<dbReference type="Pfam" id="PF14564">
    <property type="entry name" value="Membrane_bind"/>
    <property type="match status" value="1"/>
</dbReference>
<dbReference type="Proteomes" id="UP001465153">
    <property type="component" value="Unassembled WGS sequence"/>
</dbReference>
<feature type="domain" description="Calcium-dependent cell adhesion molecule 1 membrane-binding" evidence="2">
    <location>
        <begin position="113"/>
        <end position="208"/>
    </location>
</feature>
<evidence type="ECO:0000313" key="4">
    <source>
        <dbReference type="Proteomes" id="UP001465153"/>
    </source>
</evidence>
<name>A0ABQ0A5F1_9GAMM</name>
<keyword evidence="4" id="KW-1185">Reference proteome</keyword>